<dbReference type="Gene3D" id="3.10.450.50">
    <property type="match status" value="1"/>
</dbReference>
<gene>
    <name evidence="2" type="ORF">GGG17_05510</name>
</gene>
<dbReference type="SUPFAM" id="SSF54427">
    <property type="entry name" value="NTF2-like"/>
    <property type="match status" value="1"/>
</dbReference>
<organism evidence="2 3">
    <name type="scientific">Arsenicicoccus cauae</name>
    <dbReference type="NCBI Taxonomy" id="2663847"/>
    <lineage>
        <taxon>Bacteria</taxon>
        <taxon>Bacillati</taxon>
        <taxon>Actinomycetota</taxon>
        <taxon>Actinomycetes</taxon>
        <taxon>Micrococcales</taxon>
        <taxon>Intrasporangiaceae</taxon>
        <taxon>Arsenicicoccus</taxon>
    </lineage>
</organism>
<reference evidence="2 3" key="1">
    <citation type="submission" date="2019-11" db="EMBL/GenBank/DDBJ databases">
        <title>Whole genome sequencing identifies a novel species of the genus Arsenicicoccus isolated from human blood.</title>
        <authorList>
            <person name="Jeong J.H."/>
            <person name="Kweon O.J."/>
            <person name="Kim H.R."/>
            <person name="Kim T.-H."/>
            <person name="Ha S.-M."/>
            <person name="Lee M.-K."/>
        </authorList>
    </citation>
    <scope>NUCLEOTIDE SEQUENCE [LARGE SCALE GENOMIC DNA]</scope>
    <source>
        <strain evidence="2 3">MKL-02</strain>
    </source>
</reference>
<dbReference type="Pfam" id="PF12680">
    <property type="entry name" value="SnoaL_2"/>
    <property type="match status" value="1"/>
</dbReference>
<proteinExistence type="predicted"/>
<evidence type="ECO:0000313" key="2">
    <source>
        <dbReference type="EMBL" id="MTB71433.1"/>
    </source>
</evidence>
<evidence type="ECO:0000259" key="1">
    <source>
        <dbReference type="Pfam" id="PF12680"/>
    </source>
</evidence>
<dbReference type="RefSeq" id="WP_154592760.1">
    <property type="nucleotide sequence ID" value="NZ_CP171001.1"/>
</dbReference>
<dbReference type="AlphaFoldDB" id="A0A6I3IFL4"/>
<protein>
    <submittedName>
        <fullName evidence="2">Nuclear transport factor 2 family protein</fullName>
    </submittedName>
</protein>
<keyword evidence="3" id="KW-1185">Reference proteome</keyword>
<evidence type="ECO:0000313" key="3">
    <source>
        <dbReference type="Proteomes" id="UP000431092"/>
    </source>
</evidence>
<dbReference type="Proteomes" id="UP000431092">
    <property type="component" value="Unassembled WGS sequence"/>
</dbReference>
<dbReference type="EMBL" id="WLVL01000019">
    <property type="protein sequence ID" value="MTB71433.1"/>
    <property type="molecule type" value="Genomic_DNA"/>
</dbReference>
<accession>A0A6I3IFL4</accession>
<sequence length="118" mass="13015">MTTTAPAPVTRYYQLVDAGDVEGLVALFTEDATYERPGYEPMRGHAGLTAFYSGERIIESGAHTLTHAVVDGDDVAVQGRFEGTARDGRALELRFADFFRLDGDRIAFRTTYFYAPLA</sequence>
<name>A0A6I3IFL4_9MICO</name>
<dbReference type="InterPro" id="IPR032710">
    <property type="entry name" value="NTF2-like_dom_sf"/>
</dbReference>
<feature type="domain" description="SnoaL-like" evidence="1">
    <location>
        <begin position="9"/>
        <end position="107"/>
    </location>
</feature>
<comment type="caution">
    <text evidence="2">The sequence shown here is derived from an EMBL/GenBank/DDBJ whole genome shotgun (WGS) entry which is preliminary data.</text>
</comment>
<dbReference type="InterPro" id="IPR037401">
    <property type="entry name" value="SnoaL-like"/>
</dbReference>